<dbReference type="GO" id="GO:0140625">
    <property type="term" value="F:opioid growth factor receptor activity"/>
    <property type="evidence" value="ECO:0007669"/>
    <property type="project" value="InterPro"/>
</dbReference>
<dbReference type="AlphaFoldDB" id="A0A8J2HSV9"/>
<dbReference type="RefSeq" id="XP_043164748.1">
    <property type="nucleotide sequence ID" value="XM_043308813.1"/>
</dbReference>
<sequence length="470" mass="53160">MDRALDRQEQEKVRTARANFYNTLKRKISTSPTSTSTNSTSPSPIKQPGGIRQDHEQRNTSPISTIPNKRFQMGLTKASKAEQASAHEKSQLIIRFYDPNVYAKDALNRQLHEILAWPDHRLESAHNYIQMLFPLPEGSPFNMEAPVVSLEVMQAFRSRSELRQELRRSFERMLSFYGFKVSTKSEAEWQKEQDEMKVAEFKSAGLGVADPLLASALDAKLQKTADVGHSTPVTRAATESSITDTYPDLPIDADSSAPKGKALAQASESSVLTPSFPSGAYTNVSTSNPLPYHIVRAPGWRKKFANWAIDFDHNHLRITRILRCLRVLGLQTEYTAFFTALERTYNDPKISISDKSMGFWRLAVTNPLHLAPDGKKCKWLIGWEKEQERKDVEGNEVEGGVTVWQTYGVPFEDADLVEYALDEFVTPEGVDKHFVEEVERGDALEEESEEGSKSDSTDEEDIDRKWEYMS</sequence>
<dbReference type="PANTHER" id="PTHR14015:SF2">
    <property type="entry name" value="OPIOID GROWTH FACTOR RECEPTOR (OGFR) CONSERVED DOMAIN-CONTAINING PROTEIN"/>
    <property type="match status" value="1"/>
</dbReference>
<protein>
    <recommendedName>
        <fullName evidence="3">Opioid growth factor receptor (OGFr) conserved domain-containing protein</fullName>
    </recommendedName>
</protein>
<dbReference type="GO" id="GO:0016020">
    <property type="term" value="C:membrane"/>
    <property type="evidence" value="ECO:0007669"/>
    <property type="project" value="InterPro"/>
</dbReference>
<name>A0A8J2HSV9_9PLEO</name>
<proteinExistence type="inferred from homology"/>
<feature type="region of interest" description="Disordered" evidence="2">
    <location>
        <begin position="1"/>
        <end position="84"/>
    </location>
</feature>
<feature type="compositionally biased region" description="Basic and acidic residues" evidence="2">
    <location>
        <begin position="1"/>
        <end position="14"/>
    </location>
</feature>
<evidence type="ECO:0000313" key="4">
    <source>
        <dbReference type="EMBL" id="CAG5142770.1"/>
    </source>
</evidence>
<dbReference type="InterPro" id="IPR039574">
    <property type="entry name" value="OGFr"/>
</dbReference>
<dbReference type="Proteomes" id="UP000676310">
    <property type="component" value="Unassembled WGS sequence"/>
</dbReference>
<feature type="compositionally biased region" description="Basic and acidic residues" evidence="2">
    <location>
        <begin position="450"/>
        <end position="470"/>
    </location>
</feature>
<comment type="caution">
    <text evidence="4">The sequence shown here is derived from an EMBL/GenBank/DDBJ whole genome shotgun (WGS) entry which is preliminary data.</text>
</comment>
<dbReference type="GeneID" id="67012528"/>
<gene>
    <name evidence="4" type="ORF">ALTATR162_LOCUS1218</name>
</gene>
<evidence type="ECO:0000256" key="2">
    <source>
        <dbReference type="SAM" id="MobiDB-lite"/>
    </source>
</evidence>
<feature type="domain" description="Opioid growth factor receptor (OGFr) conserved" evidence="3">
    <location>
        <begin position="116"/>
        <end position="188"/>
    </location>
</feature>
<evidence type="ECO:0000256" key="1">
    <source>
        <dbReference type="ARBA" id="ARBA00010365"/>
    </source>
</evidence>
<evidence type="ECO:0000259" key="3">
    <source>
        <dbReference type="Pfam" id="PF04664"/>
    </source>
</evidence>
<dbReference type="PANTHER" id="PTHR14015">
    <property type="entry name" value="OPIOID GROWTH FACTOR RECEPTOR OGFR ZETA-TYPE OPIOID RECEPTOR"/>
    <property type="match status" value="1"/>
</dbReference>
<feature type="domain" description="Opioid growth factor receptor (OGFr) conserved" evidence="3">
    <location>
        <begin position="293"/>
        <end position="337"/>
    </location>
</feature>
<dbReference type="EMBL" id="CAJRGZ010000015">
    <property type="protein sequence ID" value="CAG5142770.1"/>
    <property type="molecule type" value="Genomic_DNA"/>
</dbReference>
<organism evidence="4 5">
    <name type="scientific">Alternaria atra</name>
    <dbReference type="NCBI Taxonomy" id="119953"/>
    <lineage>
        <taxon>Eukaryota</taxon>
        <taxon>Fungi</taxon>
        <taxon>Dikarya</taxon>
        <taxon>Ascomycota</taxon>
        <taxon>Pezizomycotina</taxon>
        <taxon>Dothideomycetes</taxon>
        <taxon>Pleosporomycetidae</taxon>
        <taxon>Pleosporales</taxon>
        <taxon>Pleosporineae</taxon>
        <taxon>Pleosporaceae</taxon>
        <taxon>Alternaria</taxon>
        <taxon>Alternaria sect. Ulocladioides</taxon>
    </lineage>
</organism>
<reference evidence="4" key="1">
    <citation type="submission" date="2021-05" db="EMBL/GenBank/DDBJ databases">
        <authorList>
            <person name="Stam R."/>
        </authorList>
    </citation>
    <scope>NUCLEOTIDE SEQUENCE</scope>
    <source>
        <strain evidence="4">CS162</strain>
    </source>
</reference>
<dbReference type="InterPro" id="IPR006757">
    <property type="entry name" value="OGF_rcpt"/>
</dbReference>
<feature type="region of interest" description="Disordered" evidence="2">
    <location>
        <begin position="436"/>
        <end position="470"/>
    </location>
</feature>
<accession>A0A8J2HSV9</accession>
<dbReference type="OrthoDB" id="9030204at2759"/>
<evidence type="ECO:0000313" key="5">
    <source>
        <dbReference type="Proteomes" id="UP000676310"/>
    </source>
</evidence>
<keyword evidence="5" id="KW-1185">Reference proteome</keyword>
<comment type="similarity">
    <text evidence="1">Belongs to the opioid growth factor receptor family.</text>
</comment>
<dbReference type="Pfam" id="PF04664">
    <property type="entry name" value="OGFr_N"/>
    <property type="match status" value="2"/>
</dbReference>
<feature type="compositionally biased region" description="Low complexity" evidence="2">
    <location>
        <begin position="29"/>
        <end position="44"/>
    </location>
</feature>